<keyword evidence="3" id="KW-1185">Reference proteome</keyword>
<gene>
    <name evidence="2" type="ORF">ARMGADRAFT_1070897</name>
</gene>
<feature type="region of interest" description="Disordered" evidence="1">
    <location>
        <begin position="107"/>
        <end position="136"/>
    </location>
</feature>
<feature type="compositionally biased region" description="Basic and acidic residues" evidence="1">
    <location>
        <begin position="117"/>
        <end position="126"/>
    </location>
</feature>
<organism evidence="2 3">
    <name type="scientific">Armillaria gallica</name>
    <name type="common">Bulbous honey fungus</name>
    <name type="synonym">Armillaria bulbosa</name>
    <dbReference type="NCBI Taxonomy" id="47427"/>
    <lineage>
        <taxon>Eukaryota</taxon>
        <taxon>Fungi</taxon>
        <taxon>Dikarya</taxon>
        <taxon>Basidiomycota</taxon>
        <taxon>Agaricomycotina</taxon>
        <taxon>Agaricomycetes</taxon>
        <taxon>Agaricomycetidae</taxon>
        <taxon>Agaricales</taxon>
        <taxon>Marasmiineae</taxon>
        <taxon>Physalacriaceae</taxon>
        <taxon>Armillaria</taxon>
    </lineage>
</organism>
<feature type="region of interest" description="Disordered" evidence="1">
    <location>
        <begin position="173"/>
        <end position="235"/>
    </location>
</feature>
<accession>A0A2H3EAL6</accession>
<dbReference type="AlphaFoldDB" id="A0A2H3EAL6"/>
<sequence>MAKEFFIGAEPFLFKIRGGPVPQYYKDTNKHLQDLADAYGSGPRVDPNIHVAWRLYYHIVKLRDMLDDELFRTNMRRLHSAPYEMFGVRGSLLLWRKLKEDAKRWDDADGPGSLKRIGNEARRQEREDEELYVSDEGVQPRRKEVITYISEDEDGNLGDVDIRRRETVVRRVIPMDPLEMNGSKDKGPSSVTRSKRASKQRSGSDADETDEAHPKKKPKLNGHLTSQDLKRLPPLEREKYLMSLLGKRKARTRVGDPFSSPTAKLNLFIV</sequence>
<evidence type="ECO:0000313" key="2">
    <source>
        <dbReference type="EMBL" id="PBL04452.1"/>
    </source>
</evidence>
<evidence type="ECO:0000256" key="1">
    <source>
        <dbReference type="SAM" id="MobiDB-lite"/>
    </source>
</evidence>
<evidence type="ECO:0000313" key="3">
    <source>
        <dbReference type="Proteomes" id="UP000217790"/>
    </source>
</evidence>
<dbReference type="InParanoid" id="A0A2H3EAL6"/>
<dbReference type="OrthoDB" id="2863528at2759"/>
<proteinExistence type="predicted"/>
<dbReference type="EMBL" id="KZ293644">
    <property type="protein sequence ID" value="PBL04452.1"/>
    <property type="molecule type" value="Genomic_DNA"/>
</dbReference>
<name>A0A2H3EAL6_ARMGA</name>
<dbReference type="Proteomes" id="UP000217790">
    <property type="component" value="Unassembled WGS sequence"/>
</dbReference>
<reference evidence="3" key="1">
    <citation type="journal article" date="2017" name="Nat. Ecol. Evol.">
        <title>Genome expansion and lineage-specific genetic innovations in the forest pathogenic fungi Armillaria.</title>
        <authorList>
            <person name="Sipos G."/>
            <person name="Prasanna A.N."/>
            <person name="Walter M.C."/>
            <person name="O'Connor E."/>
            <person name="Balint B."/>
            <person name="Krizsan K."/>
            <person name="Kiss B."/>
            <person name="Hess J."/>
            <person name="Varga T."/>
            <person name="Slot J."/>
            <person name="Riley R."/>
            <person name="Boka B."/>
            <person name="Rigling D."/>
            <person name="Barry K."/>
            <person name="Lee J."/>
            <person name="Mihaltcheva S."/>
            <person name="LaButti K."/>
            <person name="Lipzen A."/>
            <person name="Waldron R."/>
            <person name="Moloney N.M."/>
            <person name="Sperisen C."/>
            <person name="Kredics L."/>
            <person name="Vagvoelgyi C."/>
            <person name="Patrignani A."/>
            <person name="Fitzpatrick D."/>
            <person name="Nagy I."/>
            <person name="Doyle S."/>
            <person name="Anderson J.B."/>
            <person name="Grigoriev I.V."/>
            <person name="Gueldener U."/>
            <person name="Muensterkoetter M."/>
            <person name="Nagy L.G."/>
        </authorList>
    </citation>
    <scope>NUCLEOTIDE SEQUENCE [LARGE SCALE GENOMIC DNA]</scope>
    <source>
        <strain evidence="3">Ar21-2</strain>
    </source>
</reference>
<protein>
    <submittedName>
        <fullName evidence="2">Uncharacterized protein</fullName>
    </submittedName>
</protein>